<accession>U3GWJ1</accession>
<evidence type="ECO:0000313" key="5">
    <source>
        <dbReference type="EMBL" id="AGU14843.1"/>
    </source>
</evidence>
<keyword evidence="6" id="KW-1185">Reference proteome</keyword>
<proteinExistence type="predicted"/>
<dbReference type="KEGG" id="caz:CARG_03470"/>
<dbReference type="Proteomes" id="UP000016943">
    <property type="component" value="Chromosome"/>
</dbReference>
<dbReference type="Gene3D" id="2.40.100.10">
    <property type="entry name" value="Cyclophilin-like"/>
    <property type="match status" value="1"/>
</dbReference>
<keyword evidence="1" id="KW-0547">Nucleotide-binding</keyword>
<dbReference type="GeneID" id="78249508"/>
<dbReference type="InterPro" id="IPR029000">
    <property type="entry name" value="Cyclophilin-like_dom_sf"/>
</dbReference>
<dbReference type="PANTHER" id="PTHR34698">
    <property type="entry name" value="5-OXOPROLINASE SUBUNIT B"/>
    <property type="match status" value="1"/>
</dbReference>
<dbReference type="OrthoDB" id="9768696at2"/>
<dbReference type="RefSeq" id="WP_020975995.1">
    <property type="nucleotide sequence ID" value="NC_022198.1"/>
</dbReference>
<dbReference type="PANTHER" id="PTHR34698:SF2">
    <property type="entry name" value="5-OXOPROLINASE SUBUNIT B"/>
    <property type="match status" value="1"/>
</dbReference>
<name>U3GWJ1_9CORY</name>
<dbReference type="GO" id="GO:0016787">
    <property type="term" value="F:hydrolase activity"/>
    <property type="evidence" value="ECO:0007669"/>
    <property type="project" value="UniProtKB-KW"/>
</dbReference>
<evidence type="ECO:0000256" key="2">
    <source>
        <dbReference type="ARBA" id="ARBA00022801"/>
    </source>
</evidence>
<organism evidence="5 6">
    <name type="scientific">Corynebacterium argentoratense DSM 44202</name>
    <dbReference type="NCBI Taxonomy" id="1348662"/>
    <lineage>
        <taxon>Bacteria</taxon>
        <taxon>Bacillati</taxon>
        <taxon>Actinomycetota</taxon>
        <taxon>Actinomycetes</taxon>
        <taxon>Mycobacteriales</taxon>
        <taxon>Corynebacteriaceae</taxon>
        <taxon>Corynebacterium</taxon>
    </lineage>
</organism>
<dbReference type="HOGENOM" id="CLU_020207_0_1_11"/>
<reference evidence="5 6" key="1">
    <citation type="journal article" date="2013" name="Genome Announc.">
        <title>Whole-Genome Sequence of the Clinical Strain Corynebacterium argentoratense DSM 44202, Isolated from a Human Throat Specimen.</title>
        <authorList>
            <person name="Bomholt C."/>
            <person name="Glaub A."/>
            <person name="Gravermann K."/>
            <person name="Albersmeier A."/>
            <person name="Brinkrolf K."/>
            <person name="Ruckert C."/>
            <person name="Tauch A."/>
        </authorList>
    </citation>
    <scope>NUCLEOTIDE SEQUENCE [LARGE SCALE GENOMIC DNA]</scope>
    <source>
        <strain evidence="5">DSM 44202</strain>
    </source>
</reference>
<dbReference type="eggNOG" id="COG2049">
    <property type="taxonomic scope" value="Bacteria"/>
</dbReference>
<evidence type="ECO:0000256" key="3">
    <source>
        <dbReference type="ARBA" id="ARBA00022840"/>
    </source>
</evidence>
<protein>
    <recommendedName>
        <fullName evidence="4">Carboxyltransferase domain-containing protein</fullName>
    </recommendedName>
</protein>
<dbReference type="STRING" id="1348662.CARG_03470"/>
<dbReference type="Pfam" id="PF02682">
    <property type="entry name" value="CT_C_D"/>
    <property type="match status" value="1"/>
</dbReference>
<sequence>MRVRACGESAFIVDVASSCPAGSEVLDCVLDLTAQIGAAVDSGRVAGVVDVVPAAETLLVVCDPARVRNVVAFVSGLSPRAATQAPATSSIKEIGVTYDGPDLHDVADSFGISVDAVVRWHQDQVWQVAFGGFAPGFFYLVGQGERREVARRETPRPKIPAGSVGLAGRFSGVYPNASPGGWQLIGRTDAVLFDVDRTPPALLAPGMGVRFVDSEGRV</sequence>
<dbReference type="SMART" id="SM00796">
    <property type="entry name" value="AHS1"/>
    <property type="match status" value="1"/>
</dbReference>
<dbReference type="GO" id="GO:0005524">
    <property type="term" value="F:ATP binding"/>
    <property type="evidence" value="ECO:0007669"/>
    <property type="project" value="UniProtKB-KW"/>
</dbReference>
<dbReference type="PATRIC" id="fig|1348662.3.peg.681"/>
<dbReference type="SUPFAM" id="SSF160467">
    <property type="entry name" value="PH0987 N-terminal domain-like"/>
    <property type="match status" value="1"/>
</dbReference>
<dbReference type="SUPFAM" id="SSF50891">
    <property type="entry name" value="Cyclophilin-like"/>
    <property type="match status" value="1"/>
</dbReference>
<dbReference type="Gene3D" id="3.30.1360.40">
    <property type="match status" value="1"/>
</dbReference>
<dbReference type="InterPro" id="IPR003833">
    <property type="entry name" value="CT_C_D"/>
</dbReference>
<dbReference type="EMBL" id="CP006365">
    <property type="protein sequence ID" value="AGU14843.1"/>
    <property type="molecule type" value="Genomic_DNA"/>
</dbReference>
<evidence type="ECO:0000259" key="4">
    <source>
        <dbReference type="SMART" id="SM00796"/>
    </source>
</evidence>
<feature type="domain" description="Carboxyltransferase" evidence="4">
    <location>
        <begin position="1"/>
        <end position="203"/>
    </location>
</feature>
<evidence type="ECO:0000313" key="6">
    <source>
        <dbReference type="Proteomes" id="UP000016943"/>
    </source>
</evidence>
<keyword evidence="2" id="KW-0378">Hydrolase</keyword>
<evidence type="ECO:0000256" key="1">
    <source>
        <dbReference type="ARBA" id="ARBA00022741"/>
    </source>
</evidence>
<gene>
    <name evidence="5" type="ORF">CARG_03470</name>
</gene>
<dbReference type="AlphaFoldDB" id="U3GWJ1"/>
<keyword evidence="3" id="KW-0067">ATP-binding</keyword>
<dbReference type="InterPro" id="IPR010016">
    <property type="entry name" value="PxpB"/>
</dbReference>